<name>A0A317G449_BUTFI</name>
<dbReference type="EMBL" id="NXNG01000001">
    <property type="protein sequence ID" value="PWT28758.1"/>
    <property type="molecule type" value="Genomic_DNA"/>
</dbReference>
<dbReference type="Pfam" id="PF25583">
    <property type="entry name" value="WCX"/>
    <property type="match status" value="1"/>
</dbReference>
<protein>
    <recommendedName>
        <fullName evidence="1">WCX domain-containing protein</fullName>
    </recommendedName>
</protein>
<sequence>MKKTKKWMVYQMKTNNTIDMLTDIIALINSEDYDATIPNLAVSCNVPIEFVRKCILRLIKNSILSSCINGEDPTSSDPDYSFMDEYLDNKKLTSTGILKGSYDHILWTIDLKILDHNESQLLSLTPLQYSALEELDESKNSFKYSAIYETKNNIRKVEKNERKNQDLIQVAIDSRTPISFNYKTKGGKIESHTGFPVNIATNVIDNWIYFELANETNIYRLDRVTGSVKPVNNGDPFPKLESNPYKKYMWGSSFNENDKPEHVKIVISDTGAPLIQKIKNDIRHRKGLCSFYKKGKLYYYEDDIIGMSEFRRWLRSYGSSIQVIEPEYVRHEITEAAQKTLSYYQESEKWQDL</sequence>
<dbReference type="Proteomes" id="UP000245488">
    <property type="component" value="Chromosome"/>
</dbReference>
<dbReference type="AlphaFoldDB" id="A0A317G449"/>
<evidence type="ECO:0000313" key="2">
    <source>
        <dbReference type="EMBL" id="PWT28758.1"/>
    </source>
</evidence>
<keyword evidence="3" id="KW-1185">Reference proteome</keyword>
<feature type="domain" description="WCX" evidence="1">
    <location>
        <begin position="260"/>
        <end position="340"/>
    </location>
</feature>
<proteinExistence type="predicted"/>
<dbReference type="InterPro" id="IPR057727">
    <property type="entry name" value="WCX_dom"/>
</dbReference>
<accession>A0A317G449</accession>
<evidence type="ECO:0000313" key="3">
    <source>
        <dbReference type="Proteomes" id="UP000245488"/>
    </source>
</evidence>
<reference evidence="2 3" key="1">
    <citation type="submission" date="2017-09" db="EMBL/GenBank/DDBJ databases">
        <title>High-quality draft genome sequence of Butyrivibrio fibrisolvens INBov1, isolated from cow rumen.</title>
        <authorList>
            <person name="Rodriguez Hernaez J."/>
            <person name="Rivarola M."/>
            <person name="Paniego N."/>
            <person name="Cravero S."/>
            <person name="Ceron Cucchi M."/>
            <person name="Martinez M.C."/>
        </authorList>
    </citation>
    <scope>NUCLEOTIDE SEQUENCE [LARGE SCALE GENOMIC DNA]</scope>
    <source>
        <strain evidence="2 3">INBov1</strain>
    </source>
</reference>
<evidence type="ECO:0000259" key="1">
    <source>
        <dbReference type="Pfam" id="PF25583"/>
    </source>
</evidence>
<organism evidence="2 3">
    <name type="scientific">Butyrivibrio fibrisolvens</name>
    <dbReference type="NCBI Taxonomy" id="831"/>
    <lineage>
        <taxon>Bacteria</taxon>
        <taxon>Bacillati</taxon>
        <taxon>Bacillota</taxon>
        <taxon>Clostridia</taxon>
        <taxon>Lachnospirales</taxon>
        <taxon>Lachnospiraceae</taxon>
        <taxon>Butyrivibrio</taxon>
    </lineage>
</organism>
<gene>
    <name evidence="2" type="ORF">CPT75_17405</name>
</gene>
<comment type="caution">
    <text evidence="2">The sequence shown here is derived from an EMBL/GenBank/DDBJ whole genome shotgun (WGS) entry which is preliminary data.</text>
</comment>